<gene>
    <name evidence="3" type="primary">lptD</name>
    <name evidence="3" type="ORF">GMST_35950</name>
</gene>
<dbReference type="Pfam" id="PF04453">
    <property type="entry name" value="LptD"/>
    <property type="match status" value="1"/>
</dbReference>
<evidence type="ECO:0000259" key="2">
    <source>
        <dbReference type="Pfam" id="PF04453"/>
    </source>
</evidence>
<dbReference type="PANTHER" id="PTHR30189:SF1">
    <property type="entry name" value="LPS-ASSEMBLY PROTEIN LPTD"/>
    <property type="match status" value="1"/>
</dbReference>
<dbReference type="RefSeq" id="WP_183356066.1">
    <property type="nucleotide sequence ID" value="NZ_BLXX01000013.1"/>
</dbReference>
<dbReference type="AlphaFoldDB" id="A0A6V8MMQ1"/>
<feature type="chain" id="PRO_5039888781" evidence="1">
    <location>
        <begin position="23"/>
        <end position="680"/>
    </location>
</feature>
<dbReference type="GO" id="GO:0015920">
    <property type="term" value="P:lipopolysaccharide transport"/>
    <property type="evidence" value="ECO:0007669"/>
    <property type="project" value="InterPro"/>
</dbReference>
<dbReference type="InterPro" id="IPR020889">
    <property type="entry name" value="LipoPS_assembly_LptD"/>
</dbReference>
<organism evidence="3 4">
    <name type="scientific">Geomonas silvestris</name>
    <dbReference type="NCBI Taxonomy" id="2740184"/>
    <lineage>
        <taxon>Bacteria</taxon>
        <taxon>Pseudomonadati</taxon>
        <taxon>Thermodesulfobacteriota</taxon>
        <taxon>Desulfuromonadia</taxon>
        <taxon>Geobacterales</taxon>
        <taxon>Geobacteraceae</taxon>
        <taxon>Geomonas</taxon>
    </lineage>
</organism>
<dbReference type="HAMAP" id="MF_01411">
    <property type="entry name" value="LPS_assembly_LptD"/>
    <property type="match status" value="1"/>
</dbReference>
<sequence>MKAARALGLLAYLVTAPHLAQAASDVGVSLEADTLKIDVPTDSYQASGRVRMERAGVSLLADSVIYHRLTGDAEARGNIFLQKASDTLKGDRISLNLKTETGELINGELFVKSSNFRMRGERVQKTGEEDYRVERGSFTTCDGDLPSWHFEARDLKVTLDDFATARDAVFYVGKVPVLYTPYLLFPVNKERQSGLLLPRIGHSTKKGFYYIQPYYWAPTPSQDVTFDLDIESSRGVGMGWDYRYLRRGGSEGTLQGFGIYDTAAERFRGELNQRHLELLTPSVTLASDIHLITDRSYYRDFSEDTGDYNRQLLQSNVSFDKRWERYALSGEFRYVEDLVASNNNATLQNLPALSFTAAGNRLAGPLYFAMDSSLVNFQRIEGTTGQRLTLSPRLTLYQKPAGLMDLSVYGGYRQQFYNLYGAGAPGALQQSGQAEAGSTLSLPLARVYDGRYRHLMIPGLEYSYLQEPHGLGFTPFDRLDQIPGHSSLVWSVSNLVTEKIVKEGGAAEYRDLLYLKLSQGYWFTGERLNLLNLDQADLGHRLNDLMIEGKYLPTRELTIAGDGRYNTVDNDISTANLAAELHDGVGPTAKLAALGYRYSRSELSYLEGRFSLPVTSQISASVLGRYSFDKGDFLESRYSLEYKRQCWGIVATYTNRPDNKSFTVNFTLSGVGGLVPVRAF</sequence>
<evidence type="ECO:0000256" key="1">
    <source>
        <dbReference type="SAM" id="SignalP"/>
    </source>
</evidence>
<proteinExistence type="inferred from homology"/>
<name>A0A6V8MMQ1_9BACT</name>
<evidence type="ECO:0000313" key="3">
    <source>
        <dbReference type="EMBL" id="GFO61270.1"/>
    </source>
</evidence>
<dbReference type="GO" id="GO:0043165">
    <property type="term" value="P:Gram-negative-bacterium-type cell outer membrane assembly"/>
    <property type="evidence" value="ECO:0007669"/>
    <property type="project" value="InterPro"/>
</dbReference>
<comment type="caution">
    <text evidence="3">The sequence shown here is derived from an EMBL/GenBank/DDBJ whole genome shotgun (WGS) entry which is preliminary data.</text>
</comment>
<accession>A0A6V8MMQ1</accession>
<protein>
    <submittedName>
        <fullName evidence="3">LPS-assembly protein LptD</fullName>
    </submittedName>
</protein>
<keyword evidence="4" id="KW-1185">Reference proteome</keyword>
<feature type="signal peptide" evidence="1">
    <location>
        <begin position="1"/>
        <end position="22"/>
    </location>
</feature>
<dbReference type="GO" id="GO:0009279">
    <property type="term" value="C:cell outer membrane"/>
    <property type="evidence" value="ECO:0007669"/>
    <property type="project" value="InterPro"/>
</dbReference>
<keyword evidence="1" id="KW-0732">Signal</keyword>
<evidence type="ECO:0000313" key="4">
    <source>
        <dbReference type="Proteomes" id="UP000556026"/>
    </source>
</evidence>
<reference evidence="4" key="1">
    <citation type="submission" date="2020-06" db="EMBL/GenBank/DDBJ databases">
        <title>Draft genomic sequence of Geomonas sp. Red330.</title>
        <authorList>
            <person name="Itoh H."/>
            <person name="Zhenxing X."/>
            <person name="Ushijima N."/>
            <person name="Masuda Y."/>
            <person name="Shiratori Y."/>
            <person name="Senoo K."/>
        </authorList>
    </citation>
    <scope>NUCLEOTIDE SEQUENCE [LARGE SCALE GENOMIC DNA]</scope>
    <source>
        <strain evidence="4">Red330</strain>
    </source>
</reference>
<feature type="domain" description="LptD C-terminal" evidence="2">
    <location>
        <begin position="267"/>
        <end position="621"/>
    </location>
</feature>
<dbReference type="EMBL" id="BLXX01000013">
    <property type="protein sequence ID" value="GFO61270.1"/>
    <property type="molecule type" value="Genomic_DNA"/>
</dbReference>
<dbReference type="InterPro" id="IPR050218">
    <property type="entry name" value="LptD"/>
</dbReference>
<dbReference type="Proteomes" id="UP000556026">
    <property type="component" value="Unassembled WGS sequence"/>
</dbReference>
<dbReference type="InterPro" id="IPR007543">
    <property type="entry name" value="LptD_C"/>
</dbReference>
<dbReference type="PANTHER" id="PTHR30189">
    <property type="entry name" value="LPS-ASSEMBLY PROTEIN"/>
    <property type="match status" value="1"/>
</dbReference>
<dbReference type="GO" id="GO:1990351">
    <property type="term" value="C:transporter complex"/>
    <property type="evidence" value="ECO:0007669"/>
    <property type="project" value="TreeGrafter"/>
</dbReference>